<sequence>MGSIYTEAQKEATKKYLSSLKNLSIRVKPEEADRLKNEANRRNMSLRSFILLAVNEKIEREAKK</sequence>
<reference evidence="1" key="2">
    <citation type="submission" date="2021-04" db="EMBL/GenBank/DDBJ databases">
        <authorList>
            <person name="Gilroy R."/>
        </authorList>
    </citation>
    <scope>NUCLEOTIDE SEQUENCE</scope>
    <source>
        <strain evidence="1">ChiSxjej3B15-24422</strain>
    </source>
</reference>
<dbReference type="Proteomes" id="UP000824007">
    <property type="component" value="Unassembled WGS sequence"/>
</dbReference>
<dbReference type="EMBL" id="DXDD01000102">
    <property type="protein sequence ID" value="HIY60637.1"/>
    <property type="molecule type" value="Genomic_DNA"/>
</dbReference>
<gene>
    <name evidence="1" type="ORF">H9831_08180</name>
</gene>
<accession>A0A9D2C5V9</accession>
<evidence type="ECO:0000313" key="1">
    <source>
        <dbReference type="EMBL" id="HIY60637.1"/>
    </source>
</evidence>
<protein>
    <submittedName>
        <fullName evidence="1">Cag pathogenicity island protein</fullName>
    </submittedName>
</protein>
<reference evidence="1" key="1">
    <citation type="journal article" date="2021" name="PeerJ">
        <title>Extensive microbial diversity within the chicken gut microbiome revealed by metagenomics and culture.</title>
        <authorList>
            <person name="Gilroy R."/>
            <person name="Ravi A."/>
            <person name="Getino M."/>
            <person name="Pursley I."/>
            <person name="Horton D.L."/>
            <person name="Alikhan N.F."/>
            <person name="Baker D."/>
            <person name="Gharbi K."/>
            <person name="Hall N."/>
            <person name="Watson M."/>
            <person name="Adriaenssens E.M."/>
            <person name="Foster-Nyarko E."/>
            <person name="Jarju S."/>
            <person name="Secka A."/>
            <person name="Antonio M."/>
            <person name="Oren A."/>
            <person name="Chaudhuri R.R."/>
            <person name="La Ragione R."/>
            <person name="Hildebrand F."/>
            <person name="Pallen M.J."/>
        </authorList>
    </citation>
    <scope>NUCLEOTIDE SEQUENCE</scope>
    <source>
        <strain evidence="1">ChiSxjej3B15-24422</strain>
    </source>
</reference>
<name>A0A9D2C5V9_9FIRM</name>
<evidence type="ECO:0000313" key="2">
    <source>
        <dbReference type="Proteomes" id="UP000824007"/>
    </source>
</evidence>
<proteinExistence type="predicted"/>
<organism evidence="1 2">
    <name type="scientific">Candidatus Eisenbergiella pullistercoris</name>
    <dbReference type="NCBI Taxonomy" id="2838555"/>
    <lineage>
        <taxon>Bacteria</taxon>
        <taxon>Bacillati</taxon>
        <taxon>Bacillota</taxon>
        <taxon>Clostridia</taxon>
        <taxon>Lachnospirales</taxon>
        <taxon>Lachnospiraceae</taxon>
        <taxon>Eisenbergiella</taxon>
    </lineage>
</organism>
<comment type="caution">
    <text evidence="1">The sequence shown here is derived from an EMBL/GenBank/DDBJ whole genome shotgun (WGS) entry which is preliminary data.</text>
</comment>
<dbReference type="AlphaFoldDB" id="A0A9D2C5V9"/>